<keyword evidence="5" id="KW-1185">Reference proteome</keyword>
<dbReference type="InterPro" id="IPR010998">
    <property type="entry name" value="Integrase_recombinase_N"/>
</dbReference>
<dbReference type="AlphaFoldDB" id="A0AAD9PB90"/>
<evidence type="ECO:0000256" key="2">
    <source>
        <dbReference type="SAM" id="MobiDB-lite"/>
    </source>
</evidence>
<evidence type="ECO:0000313" key="5">
    <source>
        <dbReference type="Proteomes" id="UP001209878"/>
    </source>
</evidence>
<comment type="caution">
    <text evidence="4">The sequence shown here is derived from an EMBL/GenBank/DDBJ whole genome shotgun (WGS) entry which is preliminary data.</text>
</comment>
<keyword evidence="3" id="KW-0812">Transmembrane</keyword>
<gene>
    <name evidence="4" type="ORF">NP493_52g02023</name>
</gene>
<dbReference type="Gene3D" id="1.10.150.130">
    <property type="match status" value="1"/>
</dbReference>
<evidence type="ECO:0000256" key="3">
    <source>
        <dbReference type="SAM" id="Phobius"/>
    </source>
</evidence>
<dbReference type="GO" id="GO:0003677">
    <property type="term" value="F:DNA binding"/>
    <property type="evidence" value="ECO:0007669"/>
    <property type="project" value="UniProtKB-KW"/>
</dbReference>
<dbReference type="Proteomes" id="UP001209878">
    <property type="component" value="Unassembled WGS sequence"/>
</dbReference>
<feature type="transmembrane region" description="Helical" evidence="3">
    <location>
        <begin position="205"/>
        <end position="222"/>
    </location>
</feature>
<dbReference type="SUPFAM" id="SSF47823">
    <property type="entry name" value="lambda integrase-like, N-terminal domain"/>
    <property type="match status" value="1"/>
</dbReference>
<evidence type="ECO:0000313" key="4">
    <source>
        <dbReference type="EMBL" id="KAK2191539.1"/>
    </source>
</evidence>
<feature type="region of interest" description="Disordered" evidence="2">
    <location>
        <begin position="1"/>
        <end position="54"/>
    </location>
</feature>
<keyword evidence="1" id="KW-0238">DNA-binding</keyword>
<protein>
    <submittedName>
        <fullName evidence="4">Uncharacterized protein</fullName>
    </submittedName>
</protein>
<organism evidence="4 5">
    <name type="scientific">Ridgeia piscesae</name>
    <name type="common">Tubeworm</name>
    <dbReference type="NCBI Taxonomy" id="27915"/>
    <lineage>
        <taxon>Eukaryota</taxon>
        <taxon>Metazoa</taxon>
        <taxon>Spiralia</taxon>
        <taxon>Lophotrochozoa</taxon>
        <taxon>Annelida</taxon>
        <taxon>Polychaeta</taxon>
        <taxon>Sedentaria</taxon>
        <taxon>Canalipalpata</taxon>
        <taxon>Sabellida</taxon>
        <taxon>Siboglinidae</taxon>
        <taxon>Ridgeia</taxon>
    </lineage>
</organism>
<keyword evidence="3" id="KW-0472">Membrane</keyword>
<keyword evidence="3" id="KW-1133">Transmembrane helix</keyword>
<feature type="transmembrane region" description="Helical" evidence="3">
    <location>
        <begin position="175"/>
        <end position="199"/>
    </location>
</feature>
<reference evidence="4" key="1">
    <citation type="journal article" date="2023" name="Mol. Biol. Evol.">
        <title>Third-Generation Sequencing Reveals the Adaptive Role of the Epigenome in Three Deep-Sea Polychaetes.</title>
        <authorList>
            <person name="Perez M."/>
            <person name="Aroh O."/>
            <person name="Sun Y."/>
            <person name="Lan Y."/>
            <person name="Juniper S.K."/>
            <person name="Young C.R."/>
            <person name="Angers B."/>
            <person name="Qian P.Y."/>
        </authorList>
    </citation>
    <scope>NUCLEOTIDE SEQUENCE</scope>
    <source>
        <strain evidence="4">R07B-5</strain>
    </source>
</reference>
<sequence>MAPVRQSARQKARGRPVQATDPSSVDPARRLATAAATGVAHRRHLANSQVRQDTTASLRKDLDEIRDLLRSVLPCAASATPVPVAGPSEPPLPPLDMPGAGSVAPPWPTTVDIEPPMASSADRRLPGTGSMGQQTSYSATVPHISGGLRDTVGMLLQASLAPSSRLQYERAWHKLVGFLHSLGLVPVLPVPIYIMMFFIAHLHNAGLAPASIISYVSAISYFHKINGFQPKVSLFLGF</sequence>
<proteinExistence type="predicted"/>
<accession>A0AAD9PB90</accession>
<dbReference type="EMBL" id="JAODUO010000051">
    <property type="protein sequence ID" value="KAK2191539.1"/>
    <property type="molecule type" value="Genomic_DNA"/>
</dbReference>
<evidence type="ECO:0000256" key="1">
    <source>
        <dbReference type="ARBA" id="ARBA00023125"/>
    </source>
</evidence>
<name>A0AAD9PB90_RIDPI</name>